<sequence>MKRSGDVVDLLSDDDSDDSENEKENELENVEASWKVSNSGGGKRKLESGKKEESELKSSPEEKKKKKFFPADHPGATTSTTTTTTAPSDKATNPTVSSDDDEVQVLTPTNTKKTYAAVTKPPATIWLTDDPAIITYGILPPLIKLQQQTSRSGSPSSSRKFLLTNSTLLQHIQQTDKWSCGFRNTQMLLSALVPLLPPSHPFFTAVAHIYGQVPDHVYTSNIATDTDLLVLPSLDQLQKEYERSWQEGFDPDGAKHFNHTLVGRQSWIGAVEVGFLFAFWRLDATVVQFIRCLPSRRLLPAFLFSYFQTAPPSFNHKTAATVRTCLDWAEQNYDTAKDKTAAEIFGTAATKTFETTILPLYLQWEGHSVTVVGIEPPPGNAATHRLNDWNQWNLLILCPSGASKSKSKQQREVLSCRTLGRMDCQLLVAGWNPLTQEEQLARKHKSASISAAKDVIDKLL</sequence>
<dbReference type="InterPro" id="IPR012462">
    <property type="entry name" value="UFSP1/2_DUB_cat"/>
</dbReference>
<dbReference type="Gene3D" id="3.90.70.130">
    <property type="match status" value="1"/>
</dbReference>
<organism evidence="4 5">
    <name type="scientific">Seminavis robusta</name>
    <dbReference type="NCBI Taxonomy" id="568900"/>
    <lineage>
        <taxon>Eukaryota</taxon>
        <taxon>Sar</taxon>
        <taxon>Stramenopiles</taxon>
        <taxon>Ochrophyta</taxon>
        <taxon>Bacillariophyta</taxon>
        <taxon>Bacillariophyceae</taxon>
        <taxon>Bacillariophycidae</taxon>
        <taxon>Naviculales</taxon>
        <taxon>Naviculaceae</taxon>
        <taxon>Seminavis</taxon>
    </lineage>
</organism>
<comment type="caution">
    <text evidence="4">The sequence shown here is derived from an EMBL/GenBank/DDBJ whole genome shotgun (WGS) entry which is preliminary data.</text>
</comment>
<evidence type="ECO:0000256" key="1">
    <source>
        <dbReference type="ARBA" id="ARBA00022801"/>
    </source>
</evidence>
<dbReference type="GO" id="GO:0016787">
    <property type="term" value="F:hydrolase activity"/>
    <property type="evidence" value="ECO:0007669"/>
    <property type="project" value="UniProtKB-KW"/>
</dbReference>
<keyword evidence="5" id="KW-1185">Reference proteome</keyword>
<name>A0A9N8HX34_9STRA</name>
<dbReference type="Pfam" id="PF07910">
    <property type="entry name" value="Peptidase_C78"/>
    <property type="match status" value="1"/>
</dbReference>
<evidence type="ECO:0000313" key="4">
    <source>
        <dbReference type="EMBL" id="CAB9529001.1"/>
    </source>
</evidence>
<evidence type="ECO:0000259" key="3">
    <source>
        <dbReference type="Pfam" id="PF07910"/>
    </source>
</evidence>
<dbReference type="OrthoDB" id="288987at2759"/>
<feature type="compositionally biased region" description="Acidic residues" evidence="2">
    <location>
        <begin position="11"/>
        <end position="29"/>
    </location>
</feature>
<accession>A0A9N8HX34</accession>
<proteinExistence type="predicted"/>
<dbReference type="AlphaFoldDB" id="A0A9N8HX34"/>
<protein>
    <submittedName>
        <fullName evidence="4">Zinc finger with UFM1-specific peptidase domain</fullName>
    </submittedName>
</protein>
<feature type="compositionally biased region" description="Basic and acidic residues" evidence="2">
    <location>
        <begin position="44"/>
        <end position="63"/>
    </location>
</feature>
<keyword evidence="1" id="KW-0378">Hydrolase</keyword>
<feature type="domain" description="UFSP1/2/DUB catalytic" evidence="3">
    <location>
        <begin position="176"/>
        <end position="410"/>
    </location>
</feature>
<feature type="region of interest" description="Disordered" evidence="2">
    <location>
        <begin position="1"/>
        <end position="101"/>
    </location>
</feature>
<reference evidence="4" key="1">
    <citation type="submission" date="2020-06" db="EMBL/GenBank/DDBJ databases">
        <authorList>
            <consortium name="Plant Systems Biology data submission"/>
        </authorList>
    </citation>
    <scope>NUCLEOTIDE SEQUENCE</scope>
    <source>
        <strain evidence="4">D6</strain>
    </source>
</reference>
<evidence type="ECO:0000256" key="2">
    <source>
        <dbReference type="SAM" id="MobiDB-lite"/>
    </source>
</evidence>
<evidence type="ECO:0000313" key="5">
    <source>
        <dbReference type="Proteomes" id="UP001153069"/>
    </source>
</evidence>
<feature type="compositionally biased region" description="Polar residues" evidence="2">
    <location>
        <begin position="86"/>
        <end position="97"/>
    </location>
</feature>
<dbReference type="EMBL" id="CAICTM010002372">
    <property type="protein sequence ID" value="CAB9529001.1"/>
    <property type="molecule type" value="Genomic_DNA"/>
</dbReference>
<dbReference type="Proteomes" id="UP001153069">
    <property type="component" value="Unassembled WGS sequence"/>
</dbReference>
<gene>
    <name evidence="4" type="ORF">SEMRO_2374_G325330.1</name>
</gene>